<dbReference type="InterPro" id="IPR050180">
    <property type="entry name" value="RNR_Ribonuclease"/>
</dbReference>
<feature type="non-terminal residue" evidence="2">
    <location>
        <position position="1"/>
    </location>
</feature>
<dbReference type="Pfam" id="PF00773">
    <property type="entry name" value="RNB"/>
    <property type="match status" value="1"/>
</dbReference>
<dbReference type="EMBL" id="DRMH01000027">
    <property type="protein sequence ID" value="HFC97375.1"/>
    <property type="molecule type" value="Genomic_DNA"/>
</dbReference>
<dbReference type="GO" id="GO:0000932">
    <property type="term" value="C:P-body"/>
    <property type="evidence" value="ECO:0007669"/>
    <property type="project" value="TreeGrafter"/>
</dbReference>
<dbReference type="PANTHER" id="PTHR23355:SF42">
    <property type="entry name" value="RIBONUCLEASE II, CHLOROPLASTIC_MITOCHONDRIAL"/>
    <property type="match status" value="1"/>
</dbReference>
<proteinExistence type="predicted"/>
<dbReference type="GO" id="GO:0003723">
    <property type="term" value="F:RNA binding"/>
    <property type="evidence" value="ECO:0007669"/>
    <property type="project" value="InterPro"/>
</dbReference>
<dbReference type="InterPro" id="IPR001900">
    <property type="entry name" value="RNase_II/R"/>
</dbReference>
<dbReference type="GO" id="GO:0000175">
    <property type="term" value="F:3'-5'-RNA exonuclease activity"/>
    <property type="evidence" value="ECO:0007669"/>
    <property type="project" value="TreeGrafter"/>
</dbReference>
<evidence type="ECO:0000259" key="1">
    <source>
        <dbReference type="Pfam" id="PF00773"/>
    </source>
</evidence>
<dbReference type="PANTHER" id="PTHR23355">
    <property type="entry name" value="RIBONUCLEASE"/>
    <property type="match status" value="1"/>
</dbReference>
<organism evidence="2">
    <name type="scientific">Thermosulfurimonas dismutans</name>
    <dbReference type="NCBI Taxonomy" id="999894"/>
    <lineage>
        <taxon>Bacteria</taxon>
        <taxon>Pseudomonadati</taxon>
        <taxon>Thermodesulfobacteriota</taxon>
        <taxon>Thermodesulfobacteria</taxon>
        <taxon>Thermodesulfobacteriales</taxon>
        <taxon>Thermodesulfobacteriaceae</taxon>
        <taxon>Thermosulfurimonas</taxon>
    </lineage>
</organism>
<dbReference type="GO" id="GO:0006402">
    <property type="term" value="P:mRNA catabolic process"/>
    <property type="evidence" value="ECO:0007669"/>
    <property type="project" value="TreeGrafter"/>
</dbReference>
<dbReference type="Proteomes" id="UP000886043">
    <property type="component" value="Unassembled WGS sequence"/>
</dbReference>
<protein>
    <submittedName>
        <fullName evidence="2">RNB domain-containing ribonuclease</fullName>
    </submittedName>
</protein>
<comment type="caution">
    <text evidence="2">The sequence shown here is derived from an EMBL/GenBank/DDBJ whole genome shotgun (WGS) entry which is preliminary data.</text>
</comment>
<accession>A0A7C3CMC4</accession>
<dbReference type="AlphaFoldDB" id="A0A7C3CMC4"/>
<reference evidence="2" key="1">
    <citation type="journal article" date="2020" name="mSystems">
        <title>Genome- and Community-Level Interaction Insights into Carbon Utilization and Element Cycling Functions of Hydrothermarchaeota in Hydrothermal Sediment.</title>
        <authorList>
            <person name="Zhou Z."/>
            <person name="Liu Y."/>
            <person name="Xu W."/>
            <person name="Pan J."/>
            <person name="Luo Z.H."/>
            <person name="Li M."/>
        </authorList>
    </citation>
    <scope>NUCLEOTIDE SEQUENCE [LARGE SCALE GENOMIC DNA]</scope>
    <source>
        <strain evidence="2">HyVt-483</strain>
    </source>
</reference>
<dbReference type="SUPFAM" id="SSF50249">
    <property type="entry name" value="Nucleic acid-binding proteins"/>
    <property type="match status" value="1"/>
</dbReference>
<name>A0A7C3CMC4_9BACT</name>
<dbReference type="InterPro" id="IPR012340">
    <property type="entry name" value="NA-bd_OB-fold"/>
</dbReference>
<evidence type="ECO:0000313" key="2">
    <source>
        <dbReference type="EMBL" id="HFC97375.1"/>
    </source>
</evidence>
<sequence length="146" mass="16731">LSPEFHHGLGLPAYTTVTSPIRRLMDLVVQHQLVAFLAGEPLPFDQEALREILIRLEDLQSIAAQVRSRTHRYWLLKYLKLHFQGKVVPGLVLEAGERRARVLLPDFMLPVEMQLSPGYRLRAGEEIRVKILRVNPRLDLIRVAPA</sequence>
<feature type="domain" description="RNB" evidence="1">
    <location>
        <begin position="5"/>
        <end position="38"/>
    </location>
</feature>
<gene>
    <name evidence="2" type="ORF">ENJ40_02800</name>
</gene>